<keyword evidence="4 9" id="KW-0812">Transmembrane</keyword>
<feature type="transmembrane region" description="Helical" evidence="9">
    <location>
        <begin position="7"/>
        <end position="26"/>
    </location>
</feature>
<dbReference type="InterPro" id="IPR009653">
    <property type="entry name" value="Ksh1"/>
</dbReference>
<evidence type="ECO:0000256" key="4">
    <source>
        <dbReference type="ARBA" id="ARBA00022692"/>
    </source>
</evidence>
<comment type="subcellular location">
    <subcellularLocation>
        <location evidence="2">Golgi apparatus membrane</location>
        <topology evidence="2">Single-pass type I membrane protein</topology>
    </subcellularLocation>
</comment>
<dbReference type="AlphaFoldDB" id="A0ABC8RR47"/>
<evidence type="ECO:0000256" key="7">
    <source>
        <dbReference type="ARBA" id="ARBA00023034"/>
    </source>
</evidence>
<keyword evidence="5" id="KW-0732">Signal</keyword>
<proteinExistence type="inferred from homology"/>
<gene>
    <name evidence="10" type="ORF">ILEXP_LOCUS15370</name>
</gene>
<keyword evidence="11" id="KW-1185">Reference proteome</keyword>
<evidence type="ECO:0000256" key="6">
    <source>
        <dbReference type="ARBA" id="ARBA00022989"/>
    </source>
</evidence>
<dbReference type="GO" id="GO:0000139">
    <property type="term" value="C:Golgi membrane"/>
    <property type="evidence" value="ECO:0007669"/>
    <property type="project" value="UniProtKB-SubCell"/>
</dbReference>
<evidence type="ECO:0000256" key="3">
    <source>
        <dbReference type="ARBA" id="ARBA00008961"/>
    </source>
</evidence>
<dbReference type="EMBL" id="CAUOFW020001684">
    <property type="protein sequence ID" value="CAK9147471.1"/>
    <property type="molecule type" value="Genomic_DNA"/>
</dbReference>
<evidence type="ECO:0000256" key="5">
    <source>
        <dbReference type="ARBA" id="ARBA00022729"/>
    </source>
</evidence>
<comment type="similarity">
    <text evidence="3">Belongs to the KISH family.</text>
</comment>
<dbReference type="Pfam" id="PF06842">
    <property type="entry name" value="DUF1242"/>
    <property type="match status" value="1"/>
</dbReference>
<keyword evidence="8 9" id="KW-0472">Membrane</keyword>
<evidence type="ECO:0000256" key="2">
    <source>
        <dbReference type="ARBA" id="ARBA00004614"/>
    </source>
</evidence>
<keyword evidence="7" id="KW-0333">Golgi apparatus</keyword>
<sequence length="126" mass="14431">MSALFNFHSFLTVVLLVICTCTFLKMQFPALFEQKTGYVRFSPSKVYTHMGILFLYAFTNGQVMAMLLHYKFSGGSGRIFMFSSSISELCLQLDMNESYVYGCIQRNMLIVDAFRMNMELGEPPPE</sequence>
<evidence type="ECO:0000313" key="10">
    <source>
        <dbReference type="EMBL" id="CAK9147471.1"/>
    </source>
</evidence>
<organism evidence="10 11">
    <name type="scientific">Ilex paraguariensis</name>
    <name type="common">yerba mate</name>
    <dbReference type="NCBI Taxonomy" id="185542"/>
    <lineage>
        <taxon>Eukaryota</taxon>
        <taxon>Viridiplantae</taxon>
        <taxon>Streptophyta</taxon>
        <taxon>Embryophyta</taxon>
        <taxon>Tracheophyta</taxon>
        <taxon>Spermatophyta</taxon>
        <taxon>Magnoliopsida</taxon>
        <taxon>eudicotyledons</taxon>
        <taxon>Gunneridae</taxon>
        <taxon>Pentapetalae</taxon>
        <taxon>asterids</taxon>
        <taxon>campanulids</taxon>
        <taxon>Aquifoliales</taxon>
        <taxon>Aquifoliaceae</taxon>
        <taxon>Ilex</taxon>
    </lineage>
</organism>
<reference evidence="10 11" key="1">
    <citation type="submission" date="2024-02" db="EMBL/GenBank/DDBJ databases">
        <authorList>
            <person name="Vignale AGUSTIN F."/>
            <person name="Sosa J E."/>
            <person name="Modenutti C."/>
        </authorList>
    </citation>
    <scope>NUCLEOTIDE SEQUENCE [LARGE SCALE GENOMIC DNA]</scope>
</reference>
<dbReference type="InterPro" id="IPR051523">
    <property type="entry name" value="KISH_domain"/>
</dbReference>
<evidence type="ECO:0000256" key="8">
    <source>
        <dbReference type="ARBA" id="ARBA00023136"/>
    </source>
</evidence>
<keyword evidence="6 9" id="KW-1133">Transmembrane helix</keyword>
<dbReference type="Proteomes" id="UP001642360">
    <property type="component" value="Unassembled WGS sequence"/>
</dbReference>
<feature type="transmembrane region" description="Helical" evidence="9">
    <location>
        <begin position="46"/>
        <end position="68"/>
    </location>
</feature>
<comment type="function">
    <text evidence="1">Involved in the early part of the secretory pathway.</text>
</comment>
<accession>A0ABC8RR47</accession>
<dbReference type="PANTHER" id="PTHR13229">
    <property type="entry name" value="PROTEIN KISH-A"/>
    <property type="match status" value="1"/>
</dbReference>
<name>A0ABC8RR47_9AQUA</name>
<protein>
    <recommendedName>
        <fullName evidence="12">Protein kish</fullName>
    </recommendedName>
</protein>
<evidence type="ECO:0000256" key="9">
    <source>
        <dbReference type="SAM" id="Phobius"/>
    </source>
</evidence>
<evidence type="ECO:0000313" key="11">
    <source>
        <dbReference type="Proteomes" id="UP001642360"/>
    </source>
</evidence>
<evidence type="ECO:0000256" key="1">
    <source>
        <dbReference type="ARBA" id="ARBA00002154"/>
    </source>
</evidence>
<comment type="caution">
    <text evidence="10">The sequence shown here is derived from an EMBL/GenBank/DDBJ whole genome shotgun (WGS) entry which is preliminary data.</text>
</comment>
<evidence type="ECO:0008006" key="12">
    <source>
        <dbReference type="Google" id="ProtNLM"/>
    </source>
</evidence>